<sequence length="123" mass="13882">MDILRMAGLGVNKSFQNRRMPVCFLLPFSRVVTRSQFEEALDFRLPKSSTSHHISPFYRPGTRAFALVLVVNLVAAEPIPRAPRPSVLTVLGYRAGHPKLRKPLVFPRCFTNRRKPGPVPLCT</sequence>
<proteinExistence type="predicted"/>
<name>A0ABR4DC50_9PEZI</name>
<evidence type="ECO:0000313" key="1">
    <source>
        <dbReference type="EMBL" id="KAL2267604.1"/>
    </source>
</evidence>
<dbReference type="RefSeq" id="XP_070866331.1">
    <property type="nucleotide sequence ID" value="XM_071011419.1"/>
</dbReference>
<protein>
    <submittedName>
        <fullName evidence="1">Uncharacterized protein</fullName>
    </submittedName>
</protein>
<evidence type="ECO:0000313" key="2">
    <source>
        <dbReference type="Proteomes" id="UP001600064"/>
    </source>
</evidence>
<accession>A0ABR4DC50</accession>
<organism evidence="1 2">
    <name type="scientific">Remersonia thermophila</name>
    <dbReference type="NCBI Taxonomy" id="72144"/>
    <lineage>
        <taxon>Eukaryota</taxon>
        <taxon>Fungi</taxon>
        <taxon>Dikarya</taxon>
        <taxon>Ascomycota</taxon>
        <taxon>Pezizomycotina</taxon>
        <taxon>Sordariomycetes</taxon>
        <taxon>Sordariomycetidae</taxon>
        <taxon>Sordariales</taxon>
        <taxon>Sordariales incertae sedis</taxon>
        <taxon>Remersonia</taxon>
    </lineage>
</organism>
<dbReference type="EMBL" id="JAZGUE010000004">
    <property type="protein sequence ID" value="KAL2267604.1"/>
    <property type="molecule type" value="Genomic_DNA"/>
</dbReference>
<dbReference type="GeneID" id="98126063"/>
<comment type="caution">
    <text evidence="1">The sequence shown here is derived from an EMBL/GenBank/DDBJ whole genome shotgun (WGS) entry which is preliminary data.</text>
</comment>
<keyword evidence="2" id="KW-1185">Reference proteome</keyword>
<gene>
    <name evidence="1" type="ORF">VTJ83DRAFT_4881</name>
</gene>
<dbReference type="Proteomes" id="UP001600064">
    <property type="component" value="Unassembled WGS sequence"/>
</dbReference>
<reference evidence="1 2" key="1">
    <citation type="journal article" date="2024" name="Commun. Biol.">
        <title>Comparative genomic analysis of thermophilic fungi reveals convergent evolutionary adaptations and gene losses.</title>
        <authorList>
            <person name="Steindorff A.S."/>
            <person name="Aguilar-Pontes M.V."/>
            <person name="Robinson A.J."/>
            <person name="Andreopoulos B."/>
            <person name="LaButti K."/>
            <person name="Kuo A."/>
            <person name="Mondo S."/>
            <person name="Riley R."/>
            <person name="Otillar R."/>
            <person name="Haridas S."/>
            <person name="Lipzen A."/>
            <person name="Grimwood J."/>
            <person name="Schmutz J."/>
            <person name="Clum A."/>
            <person name="Reid I.D."/>
            <person name="Moisan M.C."/>
            <person name="Butler G."/>
            <person name="Nguyen T.T.M."/>
            <person name="Dewar K."/>
            <person name="Conant G."/>
            <person name="Drula E."/>
            <person name="Henrissat B."/>
            <person name="Hansel C."/>
            <person name="Singer S."/>
            <person name="Hutchinson M.I."/>
            <person name="de Vries R.P."/>
            <person name="Natvig D.O."/>
            <person name="Powell A.J."/>
            <person name="Tsang A."/>
            <person name="Grigoriev I.V."/>
        </authorList>
    </citation>
    <scope>NUCLEOTIDE SEQUENCE [LARGE SCALE GENOMIC DNA]</scope>
    <source>
        <strain evidence="1 2">ATCC 22073</strain>
    </source>
</reference>